<sequence>MKDAHTTIRGKIILIHGSLRRPYCKLFAESPSEVHTLVSEVHSMVRRIHNRITEAVKAKIKEYEKYRV</sequence>
<accession>A0A6M3X502</accession>
<organism evidence="2">
    <name type="scientific">viral metagenome</name>
    <dbReference type="NCBI Taxonomy" id="1070528"/>
    <lineage>
        <taxon>unclassified sequences</taxon>
        <taxon>metagenomes</taxon>
        <taxon>organismal metagenomes</taxon>
    </lineage>
</organism>
<evidence type="ECO:0000313" key="2">
    <source>
        <dbReference type="EMBL" id="QJH92860.1"/>
    </source>
</evidence>
<dbReference type="AlphaFoldDB" id="A0A6M3X502"/>
<evidence type="ECO:0000313" key="1">
    <source>
        <dbReference type="EMBL" id="QJB01596.1"/>
    </source>
</evidence>
<dbReference type="EMBL" id="MT143926">
    <property type="protein sequence ID" value="QJH92860.1"/>
    <property type="molecule type" value="Genomic_DNA"/>
</dbReference>
<proteinExistence type="predicted"/>
<dbReference type="EMBL" id="MT143717">
    <property type="protein sequence ID" value="QJB01596.1"/>
    <property type="molecule type" value="Genomic_DNA"/>
</dbReference>
<reference evidence="2" key="1">
    <citation type="submission" date="2020-03" db="EMBL/GenBank/DDBJ databases">
        <title>The deep terrestrial virosphere.</title>
        <authorList>
            <person name="Holmfeldt K."/>
            <person name="Nilsson E."/>
            <person name="Simone D."/>
            <person name="Lopez-Fernandez M."/>
            <person name="Wu X."/>
            <person name="de Brujin I."/>
            <person name="Lundin D."/>
            <person name="Andersson A."/>
            <person name="Bertilsson S."/>
            <person name="Dopson M."/>
        </authorList>
    </citation>
    <scope>NUCLEOTIDE SEQUENCE</scope>
    <source>
        <strain evidence="2">MM171A02302</strain>
        <strain evidence="1">MM171B02289</strain>
    </source>
</reference>
<protein>
    <submittedName>
        <fullName evidence="2">Uncharacterized protein</fullName>
    </submittedName>
</protein>
<name>A0A6M3X502_9ZZZZ</name>
<gene>
    <name evidence="2" type="ORF">MM171A02302_0010</name>
    <name evidence="1" type="ORF">MM171B02289_0010</name>
</gene>